<keyword evidence="10" id="KW-1185">Reference proteome</keyword>
<evidence type="ECO:0000259" key="8">
    <source>
        <dbReference type="Pfam" id="PF00999"/>
    </source>
</evidence>
<evidence type="ECO:0000256" key="5">
    <source>
        <dbReference type="ARBA" id="ARBA00023136"/>
    </source>
</evidence>
<feature type="compositionally biased region" description="Polar residues" evidence="6">
    <location>
        <begin position="27"/>
        <end position="37"/>
    </location>
</feature>
<dbReference type="Pfam" id="PF00999">
    <property type="entry name" value="Na_H_Exchanger"/>
    <property type="match status" value="1"/>
</dbReference>
<feature type="transmembrane region" description="Helical" evidence="7">
    <location>
        <begin position="447"/>
        <end position="464"/>
    </location>
</feature>
<evidence type="ECO:0000256" key="7">
    <source>
        <dbReference type="SAM" id="Phobius"/>
    </source>
</evidence>
<sequence length="694" mass="75734">MEETTKISEQHELKNSRENINIDENKITTTGENSGHNNSEKDDNQEDNMDKEIHSSLAADSVKSHQLEQSNGHLNHSFDHHSGDHYPHFNRNLEPPHMHHGHLNHAYEQSSKPTSRKVSAASHVDEGPVRKKSFMHKSNSDKALSVSAIDSHSNCDENESPSIWYDFCLKINSPEESRKQYQPEIWKRVCPQPYCPSYRKVTRIIALTLIGLLAWCVLYAIVGESAAPPKGQLFQLIVLSISAHFGGWLFGLTTLPALVGMLFTGIALQNLNIVNIDSSFSHLNKHLSAVALVIILTRAGLDLDPTAVNRLKFTVLKLSVIPWTAEACLTVILAKFWLGTSWKYSILLGSIIAAVAPAVVVPCLFRLRSKGYGVVKGIPTLIIAVAGIDDALSVAIFGVVLGIIFTGASVAKGIIFGSLSILAGIGIGVIWGIICNITPERNDPFASPLRILLLLSGGLAGVFGSELVGYGGAGPLICVTAAFVALTNWSKQGWHVEENPAALAFEIFWMIFQPILFGITGSRIKINEMDGNVVLVSLGILAIVVVVRIAVTILVGIGCNMNLKEKLFVSVSWISKGIVQAALGPVALSLLENKRSDEVIEAQKIMQCCILSIILTAPTGALLTTILGPILLTKEKPLPPELRVRKKSRRQSFLSPDLLLNEDANNEDREQGHNNITITSIVEEEKDDEETVKK</sequence>
<reference evidence="9" key="1">
    <citation type="submission" date="2025-05" db="UniProtKB">
        <authorList>
            <consortium name="EnsemblMetazoa"/>
        </authorList>
    </citation>
    <scope>IDENTIFICATION</scope>
</reference>
<feature type="transmembrane region" description="Helical" evidence="7">
    <location>
        <begin position="315"/>
        <end position="338"/>
    </location>
</feature>
<dbReference type="Gene3D" id="1.20.1530.20">
    <property type="match status" value="1"/>
</dbReference>
<feature type="transmembrane region" description="Helical" evidence="7">
    <location>
        <begin position="201"/>
        <end position="221"/>
    </location>
</feature>
<evidence type="ECO:0000313" key="9">
    <source>
        <dbReference type="EnsemblMetazoa" id="XP_050509176.1"/>
    </source>
</evidence>
<evidence type="ECO:0000313" key="10">
    <source>
        <dbReference type="Proteomes" id="UP001652700"/>
    </source>
</evidence>
<dbReference type="GeneID" id="114325317"/>
<keyword evidence="3 7" id="KW-0812">Transmembrane</keyword>
<dbReference type="InterPro" id="IPR038770">
    <property type="entry name" value="Na+/solute_symporter_sf"/>
</dbReference>
<feature type="transmembrane region" description="Helical" evidence="7">
    <location>
        <begin position="501"/>
        <end position="521"/>
    </location>
</feature>
<feature type="compositionally biased region" description="Basic and acidic residues" evidence="6">
    <location>
        <begin position="76"/>
        <end position="87"/>
    </location>
</feature>
<organism evidence="9 10">
    <name type="scientific">Diabrotica virgifera virgifera</name>
    <name type="common">western corn rootworm</name>
    <dbReference type="NCBI Taxonomy" id="50390"/>
    <lineage>
        <taxon>Eukaryota</taxon>
        <taxon>Metazoa</taxon>
        <taxon>Ecdysozoa</taxon>
        <taxon>Arthropoda</taxon>
        <taxon>Hexapoda</taxon>
        <taxon>Insecta</taxon>
        <taxon>Pterygota</taxon>
        <taxon>Neoptera</taxon>
        <taxon>Endopterygota</taxon>
        <taxon>Coleoptera</taxon>
        <taxon>Polyphaga</taxon>
        <taxon>Cucujiformia</taxon>
        <taxon>Chrysomeloidea</taxon>
        <taxon>Chrysomelidae</taxon>
        <taxon>Galerucinae</taxon>
        <taxon>Diabroticina</taxon>
        <taxon>Diabroticites</taxon>
        <taxon>Diabrotica</taxon>
    </lineage>
</organism>
<feature type="region of interest" description="Disordered" evidence="6">
    <location>
        <begin position="72"/>
        <end position="103"/>
    </location>
</feature>
<comment type="subcellular location">
    <subcellularLocation>
        <location evidence="1">Membrane</location>
        <topology evidence="1">Multi-pass membrane protein</topology>
    </subcellularLocation>
</comment>
<feature type="transmembrane region" description="Helical" evidence="7">
    <location>
        <begin position="567"/>
        <end position="590"/>
    </location>
</feature>
<feature type="transmembrane region" description="Helical" evidence="7">
    <location>
        <begin position="344"/>
        <end position="365"/>
    </location>
</feature>
<accession>A0ABM5KG46</accession>
<feature type="compositionally biased region" description="Basic and acidic residues" evidence="6">
    <location>
        <begin position="1"/>
        <end position="17"/>
    </location>
</feature>
<feature type="compositionally biased region" description="Acidic residues" evidence="6">
    <location>
        <begin position="682"/>
        <end position="694"/>
    </location>
</feature>
<feature type="region of interest" description="Disordered" evidence="6">
    <location>
        <begin position="1"/>
        <end position="49"/>
    </location>
</feature>
<keyword evidence="5 7" id="KW-0472">Membrane</keyword>
<protein>
    <recommendedName>
        <fullName evidence="8">Cation/H+ exchanger transmembrane domain-containing protein</fullName>
    </recommendedName>
</protein>
<feature type="transmembrane region" description="Helical" evidence="7">
    <location>
        <begin position="233"/>
        <end position="266"/>
    </location>
</feature>
<feature type="compositionally biased region" description="Basic and acidic residues" evidence="6">
    <location>
        <begin position="38"/>
        <end position="49"/>
    </location>
</feature>
<keyword evidence="4 7" id="KW-1133">Transmembrane helix</keyword>
<evidence type="ECO:0000256" key="2">
    <source>
        <dbReference type="ARBA" id="ARBA00007367"/>
    </source>
</evidence>
<evidence type="ECO:0000256" key="6">
    <source>
        <dbReference type="SAM" id="MobiDB-lite"/>
    </source>
</evidence>
<feature type="transmembrane region" description="Helical" evidence="7">
    <location>
        <begin position="414"/>
        <end position="435"/>
    </location>
</feature>
<feature type="transmembrane region" description="Helical" evidence="7">
    <location>
        <begin position="377"/>
        <end position="408"/>
    </location>
</feature>
<dbReference type="PANTHER" id="PTHR31102:SF1">
    <property type="entry name" value="CATION_H+ EXCHANGER DOMAIN-CONTAINING PROTEIN"/>
    <property type="match status" value="1"/>
</dbReference>
<comment type="similarity">
    <text evidence="2">Belongs to the monovalent cation:proton antiporter 1 (CPA1) transporter (TC 2.A.36) family.</text>
</comment>
<dbReference type="PANTHER" id="PTHR31102">
    <property type="match status" value="1"/>
</dbReference>
<evidence type="ECO:0000256" key="4">
    <source>
        <dbReference type="ARBA" id="ARBA00022989"/>
    </source>
</evidence>
<feature type="transmembrane region" description="Helical" evidence="7">
    <location>
        <begin position="610"/>
        <end position="633"/>
    </location>
</feature>
<dbReference type="InterPro" id="IPR051843">
    <property type="entry name" value="CPA1_transporter"/>
</dbReference>
<name>A0ABM5KG46_DIAVI</name>
<dbReference type="Proteomes" id="UP001652700">
    <property type="component" value="Unplaced"/>
</dbReference>
<feature type="region of interest" description="Disordered" evidence="6">
    <location>
        <begin position="662"/>
        <end position="694"/>
    </location>
</feature>
<dbReference type="RefSeq" id="XP_050509176.1">
    <property type="nucleotide sequence ID" value="XM_050653219.1"/>
</dbReference>
<evidence type="ECO:0000256" key="1">
    <source>
        <dbReference type="ARBA" id="ARBA00004141"/>
    </source>
</evidence>
<dbReference type="EnsemblMetazoa" id="XM_050653219.1">
    <property type="protein sequence ID" value="XP_050509176.1"/>
    <property type="gene ID" value="LOC114325317"/>
</dbReference>
<proteinExistence type="inferred from homology"/>
<feature type="domain" description="Cation/H+ exchanger transmembrane" evidence="8">
    <location>
        <begin position="241"/>
        <end position="624"/>
    </location>
</feature>
<feature type="transmembrane region" description="Helical" evidence="7">
    <location>
        <begin position="533"/>
        <end position="555"/>
    </location>
</feature>
<evidence type="ECO:0000256" key="3">
    <source>
        <dbReference type="ARBA" id="ARBA00022692"/>
    </source>
</evidence>
<dbReference type="InterPro" id="IPR006153">
    <property type="entry name" value="Cation/H_exchanger_TM"/>
</dbReference>